<dbReference type="RefSeq" id="WP_345193105.1">
    <property type="nucleotide sequence ID" value="NZ_BAABFL010000016.1"/>
</dbReference>
<dbReference type="Pfam" id="PF07103">
    <property type="entry name" value="DUF1365"/>
    <property type="match status" value="1"/>
</dbReference>
<gene>
    <name evidence="1" type="ORF">GCM10023116_02770</name>
</gene>
<dbReference type="InterPro" id="IPR010775">
    <property type="entry name" value="DUF1365"/>
</dbReference>
<sequence length="251" mass="28952">MSQPVSVFAGEVMHRRLFPVEYRFSYRVFSVAIDLMQLDHLGRQNPLLSLNRFNLLSFYTRDHGAGDSKGLIAWANETLRQAGLQEVPAKITLFCFPRVLGYTFNPMSHWYCENDDGQLIAIILEVRNTFGERHPYVVHDKGRPLPQAVRFQREKVFHVSPFIGMDACYHFTLRKAGTRQFTAINEYSDGKLMLVATQNTKAIPLTTGRLLKLMARMPFMTLKVMVMIHWHALKIWLRGATFYTHPGETKS</sequence>
<evidence type="ECO:0000313" key="1">
    <source>
        <dbReference type="EMBL" id="GAA4648015.1"/>
    </source>
</evidence>
<evidence type="ECO:0000313" key="2">
    <source>
        <dbReference type="Proteomes" id="UP001500604"/>
    </source>
</evidence>
<dbReference type="PANTHER" id="PTHR33973:SF4">
    <property type="entry name" value="OS07G0153300 PROTEIN"/>
    <property type="match status" value="1"/>
</dbReference>
<organism evidence="1 2">
    <name type="scientific">Kistimonas scapharcae</name>
    <dbReference type="NCBI Taxonomy" id="1036133"/>
    <lineage>
        <taxon>Bacteria</taxon>
        <taxon>Pseudomonadati</taxon>
        <taxon>Pseudomonadota</taxon>
        <taxon>Gammaproteobacteria</taxon>
        <taxon>Oceanospirillales</taxon>
        <taxon>Endozoicomonadaceae</taxon>
        <taxon>Kistimonas</taxon>
    </lineage>
</organism>
<reference evidence="2" key="1">
    <citation type="journal article" date="2019" name="Int. J. Syst. Evol. Microbiol.">
        <title>The Global Catalogue of Microorganisms (GCM) 10K type strain sequencing project: providing services to taxonomists for standard genome sequencing and annotation.</title>
        <authorList>
            <consortium name="The Broad Institute Genomics Platform"/>
            <consortium name="The Broad Institute Genome Sequencing Center for Infectious Disease"/>
            <person name="Wu L."/>
            <person name="Ma J."/>
        </authorList>
    </citation>
    <scope>NUCLEOTIDE SEQUENCE [LARGE SCALE GENOMIC DNA]</scope>
    <source>
        <strain evidence="2">JCM 17805</strain>
    </source>
</reference>
<protein>
    <submittedName>
        <fullName evidence="1">DUF1365 domain-containing protein</fullName>
    </submittedName>
</protein>
<comment type="caution">
    <text evidence="1">The sequence shown here is derived from an EMBL/GenBank/DDBJ whole genome shotgun (WGS) entry which is preliminary data.</text>
</comment>
<name>A0ABP8UW04_9GAMM</name>
<accession>A0ABP8UW04</accession>
<dbReference type="Proteomes" id="UP001500604">
    <property type="component" value="Unassembled WGS sequence"/>
</dbReference>
<keyword evidence="2" id="KW-1185">Reference proteome</keyword>
<proteinExistence type="predicted"/>
<dbReference type="EMBL" id="BAABFL010000016">
    <property type="protein sequence ID" value="GAA4648015.1"/>
    <property type="molecule type" value="Genomic_DNA"/>
</dbReference>
<dbReference type="PANTHER" id="PTHR33973">
    <property type="entry name" value="OS07G0153300 PROTEIN"/>
    <property type="match status" value="1"/>
</dbReference>